<dbReference type="EMBL" id="BSPK01000043">
    <property type="protein sequence ID" value="GLS64511.1"/>
    <property type="molecule type" value="Genomic_DNA"/>
</dbReference>
<reference evidence="4" key="2">
    <citation type="journal article" date="2019" name="Int. J. Syst. Evol. Microbiol.">
        <title>The Global Catalogue of Microorganisms (GCM) 10K type strain sequencing project: providing services to taxonomists for standard genome sequencing and annotation.</title>
        <authorList>
            <consortium name="The Broad Institute Genomics Platform"/>
            <consortium name="The Broad Institute Genome Sequencing Center for Infectious Disease"/>
            <person name="Wu L."/>
            <person name="Ma J."/>
        </authorList>
    </citation>
    <scope>NUCLEOTIDE SEQUENCE [LARGE SCALE GENOMIC DNA]</scope>
    <source>
        <strain evidence="4">NBRC 107715</strain>
    </source>
</reference>
<evidence type="ECO:0000313" key="1">
    <source>
        <dbReference type="EMBL" id="GEP07973.1"/>
    </source>
</evidence>
<protein>
    <submittedName>
        <fullName evidence="1">Uncharacterized protein</fullName>
    </submittedName>
</protein>
<reference evidence="2" key="1">
    <citation type="journal article" date="2014" name="Int. J. Syst. Evol. Microbiol.">
        <title>Complete genome of a new Firmicutes species belonging to the dominant human colonic microbiota ('Ruminococcus bicirculans') reveals two chromosomes and a selective capacity to utilize plant glucans.</title>
        <authorList>
            <consortium name="NISC Comparative Sequencing Program"/>
            <person name="Wegmann U."/>
            <person name="Louis P."/>
            <person name="Goesmann A."/>
            <person name="Henrissat B."/>
            <person name="Duncan S.H."/>
            <person name="Flint H.J."/>
        </authorList>
    </citation>
    <scope>NUCLEOTIDE SEQUENCE</scope>
    <source>
        <strain evidence="2">NBRC 107715</strain>
    </source>
</reference>
<comment type="caution">
    <text evidence="1">The sequence shown here is derived from an EMBL/GenBank/DDBJ whole genome shotgun (WGS) entry which is preliminary data.</text>
</comment>
<proteinExistence type="predicted"/>
<reference evidence="2" key="4">
    <citation type="submission" date="2023-01" db="EMBL/GenBank/DDBJ databases">
        <title>Draft genome sequence of Methylobacterium oxalidis strain NBRC 107715.</title>
        <authorList>
            <person name="Sun Q."/>
            <person name="Mori K."/>
        </authorList>
    </citation>
    <scope>NUCLEOTIDE SEQUENCE</scope>
    <source>
        <strain evidence="2">NBRC 107715</strain>
    </source>
</reference>
<dbReference type="Proteomes" id="UP001156856">
    <property type="component" value="Unassembled WGS sequence"/>
</dbReference>
<organism evidence="1 3">
    <name type="scientific">Methylobacterium oxalidis</name>
    <dbReference type="NCBI Taxonomy" id="944322"/>
    <lineage>
        <taxon>Bacteria</taxon>
        <taxon>Pseudomonadati</taxon>
        <taxon>Pseudomonadota</taxon>
        <taxon>Alphaproteobacteria</taxon>
        <taxon>Hyphomicrobiales</taxon>
        <taxon>Methylobacteriaceae</taxon>
        <taxon>Methylobacterium</taxon>
    </lineage>
</organism>
<dbReference type="Proteomes" id="UP000321960">
    <property type="component" value="Unassembled WGS sequence"/>
</dbReference>
<name>A0A512JDE1_9HYPH</name>
<dbReference type="EMBL" id="BJZU01000221">
    <property type="protein sequence ID" value="GEP07973.1"/>
    <property type="molecule type" value="Genomic_DNA"/>
</dbReference>
<evidence type="ECO:0000313" key="4">
    <source>
        <dbReference type="Proteomes" id="UP001156856"/>
    </source>
</evidence>
<evidence type="ECO:0000313" key="2">
    <source>
        <dbReference type="EMBL" id="GLS64511.1"/>
    </source>
</evidence>
<keyword evidence="4" id="KW-1185">Reference proteome</keyword>
<dbReference type="AlphaFoldDB" id="A0A512JDE1"/>
<accession>A0A512JDE1</accession>
<evidence type="ECO:0000313" key="3">
    <source>
        <dbReference type="Proteomes" id="UP000321960"/>
    </source>
</evidence>
<gene>
    <name evidence="2" type="ORF">GCM10007888_28920</name>
    <name evidence="1" type="ORF">MOX02_60110</name>
</gene>
<reference evidence="1 3" key="3">
    <citation type="submission" date="2019-07" db="EMBL/GenBank/DDBJ databases">
        <title>Whole genome shotgun sequence of Methylobacterium oxalidis NBRC 107715.</title>
        <authorList>
            <person name="Hosoyama A."/>
            <person name="Uohara A."/>
            <person name="Ohji S."/>
            <person name="Ichikawa N."/>
        </authorList>
    </citation>
    <scope>NUCLEOTIDE SEQUENCE [LARGE SCALE GENOMIC DNA]</scope>
    <source>
        <strain evidence="1 3">NBRC 107715</strain>
    </source>
</reference>
<sequence>MRTFKRSTDPASAEKVRDVVGLYLAPPDRALVLCVDEKPHVWMAPGSQAES</sequence>